<feature type="transmembrane region" description="Helical" evidence="1">
    <location>
        <begin position="60"/>
        <end position="82"/>
    </location>
</feature>
<dbReference type="OrthoDB" id="8420189at2"/>
<name>A0A4V2JDG4_9HYPH</name>
<evidence type="ECO:0000256" key="1">
    <source>
        <dbReference type="SAM" id="Phobius"/>
    </source>
</evidence>
<sequence>MDDLLQFVLAWPGYWTARLIVPTVTFGAVDVERPTDKEGTINCMGVGRRADGTILIGGDLILLVALVIWAVLIAGGVFVSWLF</sequence>
<evidence type="ECO:0000313" key="2">
    <source>
        <dbReference type="EMBL" id="TBN48704.1"/>
    </source>
</evidence>
<dbReference type="RefSeq" id="WP_131004188.1">
    <property type="nucleotide sequence ID" value="NZ_JBHSZR010000009.1"/>
</dbReference>
<keyword evidence="1" id="KW-0472">Membrane</keyword>
<keyword evidence="1" id="KW-1133">Transmembrane helix</keyword>
<evidence type="ECO:0000313" key="3">
    <source>
        <dbReference type="Proteomes" id="UP000291613"/>
    </source>
</evidence>
<proteinExistence type="predicted"/>
<keyword evidence="3" id="KW-1185">Reference proteome</keyword>
<comment type="caution">
    <text evidence="2">The sequence shown here is derived from an EMBL/GenBank/DDBJ whole genome shotgun (WGS) entry which is preliminary data.</text>
</comment>
<protein>
    <submittedName>
        <fullName evidence="2">Uncharacterized protein</fullName>
    </submittedName>
</protein>
<keyword evidence="1" id="KW-0812">Transmembrane</keyword>
<accession>A0A4V2JDG4</accession>
<dbReference type="Proteomes" id="UP000291613">
    <property type="component" value="Unassembled WGS sequence"/>
</dbReference>
<reference evidence="2 3" key="1">
    <citation type="submission" date="2019-02" db="EMBL/GenBank/DDBJ databases">
        <title>Hansschlegelia quercus sp. nov., a novel methylotrophic bacterium from buds of oak (Quercus robur L.).</title>
        <authorList>
            <person name="Agafonova N.V."/>
            <person name="Kaparullina E.N."/>
            <person name="Grouzdev D.S."/>
            <person name="Doronina N.V."/>
        </authorList>
    </citation>
    <scope>NUCLEOTIDE SEQUENCE [LARGE SCALE GENOMIC DNA]</scope>
    <source>
        <strain evidence="2 3">Dub</strain>
    </source>
</reference>
<organism evidence="2 3">
    <name type="scientific">Hansschlegelia quercus</name>
    <dbReference type="NCBI Taxonomy" id="2528245"/>
    <lineage>
        <taxon>Bacteria</taxon>
        <taxon>Pseudomonadati</taxon>
        <taxon>Pseudomonadota</taxon>
        <taxon>Alphaproteobacteria</taxon>
        <taxon>Hyphomicrobiales</taxon>
        <taxon>Methylopilaceae</taxon>
        <taxon>Hansschlegelia</taxon>
    </lineage>
</organism>
<dbReference type="EMBL" id="SIUB01000007">
    <property type="protein sequence ID" value="TBN48704.1"/>
    <property type="molecule type" value="Genomic_DNA"/>
</dbReference>
<gene>
    <name evidence="2" type="ORF">EYR15_14050</name>
</gene>
<dbReference type="AlphaFoldDB" id="A0A4V2JDG4"/>